<keyword evidence="12" id="KW-1185">Reference proteome</keyword>
<dbReference type="PANTHER" id="PTHR24095">
    <property type="entry name" value="ACETYL-COENZYME A SYNTHETASE"/>
    <property type="match status" value="1"/>
</dbReference>
<evidence type="ECO:0000259" key="10">
    <source>
        <dbReference type="Pfam" id="PF16177"/>
    </source>
</evidence>
<dbReference type="NCBIfam" id="TIGR02188">
    <property type="entry name" value="Ac_CoA_lig_AcsA"/>
    <property type="match status" value="1"/>
</dbReference>
<name>A0ABP5RSZ1_9ACTN</name>
<dbReference type="InterPro" id="IPR045851">
    <property type="entry name" value="AMP-bd_C_sf"/>
</dbReference>
<dbReference type="Pfam" id="PF16177">
    <property type="entry name" value="ACAS_N"/>
    <property type="match status" value="1"/>
</dbReference>
<comment type="similarity">
    <text evidence="1">Belongs to the ATP-dependent AMP-binding enzyme family.</text>
</comment>
<dbReference type="GO" id="GO:0016874">
    <property type="term" value="F:ligase activity"/>
    <property type="evidence" value="ECO:0007669"/>
    <property type="project" value="UniProtKB-KW"/>
</dbReference>
<dbReference type="Proteomes" id="UP001500305">
    <property type="component" value="Unassembled WGS sequence"/>
</dbReference>
<dbReference type="InterPro" id="IPR011904">
    <property type="entry name" value="Ac_CoA_lig"/>
</dbReference>
<evidence type="ECO:0000259" key="9">
    <source>
        <dbReference type="Pfam" id="PF13193"/>
    </source>
</evidence>
<dbReference type="NCBIfam" id="NF001208">
    <property type="entry name" value="PRK00174.1"/>
    <property type="match status" value="1"/>
</dbReference>
<dbReference type="InterPro" id="IPR025110">
    <property type="entry name" value="AMP-bd_C"/>
</dbReference>
<feature type="domain" description="AMP-binding enzyme C-terminal" evidence="9">
    <location>
        <begin position="563"/>
        <end position="641"/>
    </location>
</feature>
<dbReference type="Gene3D" id="3.30.300.30">
    <property type="match status" value="1"/>
</dbReference>
<sequence>MAPETGAQLSEAQIAVHWREERTYRPPAAFVAQANAADPGILERFGEEHFPDCFNEYADLLSWDTRWHTVLDAGNAPFWKWFTGGRLNACYNCVDRHLPTGRNKAALIWVPEPEDQATETITYQELYRRVNEFAALLREFCGLEAGDRVTFHLPMVPELPVAMLACARLGVIHSEVFGGFSGAACGDRIADSASRVLVTVDGYYRGGSLVDHKAKADEAVEAARRNGREIEKVLVWRRHPGRYASRTPMVLGRDFFVDDLLGGYRGRSVPPVSMPAEAPLFLMYTSGTTGRPKGCQHSTGGYLAYAAGTARYHLDIHPEDTYWCAADIGWITGHSYIVYGPLALGTTSVLYEGMPTHPDAGRCWRIAERLGVDIFQTAPTTIRMLRKLGPHEPARYHHRFKLMTTVGEPIEPEVWRWYHDEVGKGQAVIVDTWWMTETGGILGTTLPALQPMKPGSCGPGALGILPVIYDEDGAVVEAGSGRAGNICIRNPWPGVLQTIWGQPERFVDVYYGRYCRDPGSKDWHDWPFLCGDGAVQASDGYFRILGRIDDVINVAGHRLGTKELESAALTVEEVAEAAAVPAVDEVRGRVVEMYVALKPGLSPSPESGQKVTAAIEREIGKLARPAHVWIVPDMPKTRSGKIMRRVIAGISNFADVGDISTLANPEIVDDIRHRVQSAKLARGEVPRELTAQEAEEIGDFGKAE</sequence>
<evidence type="ECO:0000256" key="3">
    <source>
        <dbReference type="ARBA" id="ARBA00022598"/>
    </source>
</evidence>
<dbReference type="Pfam" id="PF00501">
    <property type="entry name" value="AMP-binding"/>
    <property type="match status" value="1"/>
</dbReference>
<evidence type="ECO:0000256" key="7">
    <source>
        <dbReference type="NCBIfam" id="TIGR02188"/>
    </source>
</evidence>
<feature type="domain" description="Acetyl-coenzyme A synthetase N-terminal" evidence="10">
    <location>
        <begin position="53"/>
        <end position="93"/>
    </location>
</feature>
<keyword evidence="6" id="KW-0007">Acetylation</keyword>
<gene>
    <name evidence="11" type="primary">acs</name>
    <name evidence="11" type="ORF">GCM10010430_63720</name>
</gene>
<evidence type="ECO:0000313" key="12">
    <source>
        <dbReference type="Proteomes" id="UP001500305"/>
    </source>
</evidence>
<dbReference type="EC" id="6.2.1.1" evidence="2 7"/>
<comment type="caution">
    <text evidence="11">The sequence shown here is derived from an EMBL/GenBank/DDBJ whole genome shotgun (WGS) entry which is preliminary data.</text>
</comment>
<evidence type="ECO:0000256" key="6">
    <source>
        <dbReference type="ARBA" id="ARBA00022990"/>
    </source>
</evidence>
<keyword evidence="4" id="KW-0547">Nucleotide-binding</keyword>
<evidence type="ECO:0000256" key="4">
    <source>
        <dbReference type="ARBA" id="ARBA00022741"/>
    </source>
</evidence>
<feature type="domain" description="AMP-dependent synthetase/ligase" evidence="8">
    <location>
        <begin position="101"/>
        <end position="492"/>
    </location>
</feature>
<evidence type="ECO:0000313" key="11">
    <source>
        <dbReference type="EMBL" id="GAA2269433.1"/>
    </source>
</evidence>
<dbReference type="RefSeq" id="WP_344640010.1">
    <property type="nucleotide sequence ID" value="NZ_BAAATR010000038.1"/>
</dbReference>
<dbReference type="InterPro" id="IPR032387">
    <property type="entry name" value="ACAS_N"/>
</dbReference>
<dbReference type="PROSITE" id="PS00455">
    <property type="entry name" value="AMP_BINDING"/>
    <property type="match status" value="1"/>
</dbReference>
<dbReference type="EMBL" id="BAAATR010000038">
    <property type="protein sequence ID" value="GAA2269433.1"/>
    <property type="molecule type" value="Genomic_DNA"/>
</dbReference>
<proteinExistence type="inferred from homology"/>
<dbReference type="Pfam" id="PF13193">
    <property type="entry name" value="AMP-binding_C"/>
    <property type="match status" value="1"/>
</dbReference>
<dbReference type="InterPro" id="IPR000873">
    <property type="entry name" value="AMP-dep_synth/lig_dom"/>
</dbReference>
<dbReference type="Gene3D" id="3.40.50.12780">
    <property type="entry name" value="N-terminal domain of ligase-like"/>
    <property type="match status" value="1"/>
</dbReference>
<keyword evidence="3 11" id="KW-0436">Ligase</keyword>
<dbReference type="InterPro" id="IPR042099">
    <property type="entry name" value="ANL_N_sf"/>
</dbReference>
<reference evidence="12" key="1">
    <citation type="journal article" date="2019" name="Int. J. Syst. Evol. Microbiol.">
        <title>The Global Catalogue of Microorganisms (GCM) 10K type strain sequencing project: providing services to taxonomists for standard genome sequencing and annotation.</title>
        <authorList>
            <consortium name="The Broad Institute Genomics Platform"/>
            <consortium name="The Broad Institute Genome Sequencing Center for Infectious Disease"/>
            <person name="Wu L."/>
            <person name="Ma J."/>
        </authorList>
    </citation>
    <scope>NUCLEOTIDE SEQUENCE [LARGE SCALE GENOMIC DNA]</scope>
    <source>
        <strain evidence="12">JCM 7356</strain>
    </source>
</reference>
<accession>A0ABP5RSZ1</accession>
<protein>
    <recommendedName>
        <fullName evidence="2 7">Acetate--CoA ligase</fullName>
        <ecNumber evidence="2 7">6.2.1.1</ecNumber>
    </recommendedName>
</protein>
<dbReference type="PANTHER" id="PTHR24095:SF14">
    <property type="entry name" value="ACETYL-COENZYME A SYNTHETASE 1"/>
    <property type="match status" value="1"/>
</dbReference>
<evidence type="ECO:0000259" key="8">
    <source>
        <dbReference type="Pfam" id="PF00501"/>
    </source>
</evidence>
<evidence type="ECO:0000256" key="1">
    <source>
        <dbReference type="ARBA" id="ARBA00006432"/>
    </source>
</evidence>
<organism evidence="11 12">
    <name type="scientific">Kitasatospora cystarginea</name>
    <dbReference type="NCBI Taxonomy" id="58350"/>
    <lineage>
        <taxon>Bacteria</taxon>
        <taxon>Bacillati</taxon>
        <taxon>Actinomycetota</taxon>
        <taxon>Actinomycetes</taxon>
        <taxon>Kitasatosporales</taxon>
        <taxon>Streptomycetaceae</taxon>
        <taxon>Kitasatospora</taxon>
    </lineage>
</organism>
<dbReference type="SUPFAM" id="SSF56801">
    <property type="entry name" value="Acetyl-CoA synthetase-like"/>
    <property type="match status" value="1"/>
</dbReference>
<evidence type="ECO:0000256" key="2">
    <source>
        <dbReference type="ARBA" id="ARBA00013275"/>
    </source>
</evidence>
<evidence type="ECO:0000256" key="5">
    <source>
        <dbReference type="ARBA" id="ARBA00022840"/>
    </source>
</evidence>
<keyword evidence="5" id="KW-0067">ATP-binding</keyword>
<dbReference type="InterPro" id="IPR020845">
    <property type="entry name" value="AMP-binding_CS"/>
</dbReference>